<dbReference type="EMBL" id="MU393481">
    <property type="protein sequence ID" value="KAI4864764.1"/>
    <property type="molecule type" value="Genomic_DNA"/>
</dbReference>
<dbReference type="Proteomes" id="UP001497700">
    <property type="component" value="Unassembled WGS sequence"/>
</dbReference>
<protein>
    <submittedName>
        <fullName evidence="1">Tannase and feruloyl esterase</fullName>
    </submittedName>
</protein>
<sequence>MDALTETPFGIRSPSTQPIQYTTHTCQLTGEYTSVVRYMGSEAPGRSALSSGRHFAGIIQMAPLLVPALWVLLSFLAYQVHSAPHAKQPRQSAGVCTLDYFGGIVPAGVTVELVQHVTSGSFVESGNIGYPAMASGLPPLCVAIINNETAGYRFGMFLPDAWNSKLLVVGSYSFLGGINWLDMGPGAIQNMASLSTDTGHSSGQGDLTWPTTEQTRVNWAYQALEGSIILGKSLIQAYYDNQIAYSYYSGCSTGGRQGLKQIQRDPDIFDGALIGAPAWDTKNLMPYISKLATWNLPEDADGSISDTSLFTRLQKEVLRQCDPLDGVEDNIVSSPSACREQFDITRIRCDVATDQTGCWSQAQIETAQTMYSDYITDDGEFVYNGLDYSSEAEWATFLFPADPASSSNVRRNFDAQYERTFMGYGSGWQITSYNDTVVDDARIRDQSSVQATADQYDLGSFRSTGKIILYGGLADATVPVEHTTLYYNRTIEAMGNVDDFFRYFQIPGMSHCWGTPDNVHAPWMMGGAGQASQRPPYNSGFSVPLGNNDTRHDALLALMDWVENGNAVSEIIASEFNFTDATLQNIVMYRQRPICMYPRTATWDGQGPQDDASSWHCT</sequence>
<evidence type="ECO:0000313" key="2">
    <source>
        <dbReference type="Proteomes" id="UP001497700"/>
    </source>
</evidence>
<comment type="caution">
    <text evidence="1">The sequence shown here is derived from an EMBL/GenBank/DDBJ whole genome shotgun (WGS) entry which is preliminary data.</text>
</comment>
<keyword evidence="2" id="KW-1185">Reference proteome</keyword>
<accession>A0ACB9Z0E8</accession>
<organism evidence="1 2">
    <name type="scientific">Hypoxylon rubiginosum</name>
    <dbReference type="NCBI Taxonomy" id="110542"/>
    <lineage>
        <taxon>Eukaryota</taxon>
        <taxon>Fungi</taxon>
        <taxon>Dikarya</taxon>
        <taxon>Ascomycota</taxon>
        <taxon>Pezizomycotina</taxon>
        <taxon>Sordariomycetes</taxon>
        <taxon>Xylariomycetidae</taxon>
        <taxon>Xylariales</taxon>
        <taxon>Hypoxylaceae</taxon>
        <taxon>Hypoxylon</taxon>
    </lineage>
</organism>
<gene>
    <name evidence="1" type="ORF">F4820DRAFT_422489</name>
</gene>
<name>A0ACB9Z0E8_9PEZI</name>
<proteinExistence type="predicted"/>
<evidence type="ECO:0000313" key="1">
    <source>
        <dbReference type="EMBL" id="KAI4864764.1"/>
    </source>
</evidence>
<reference evidence="1 2" key="1">
    <citation type="journal article" date="2022" name="New Phytol.">
        <title>Ecological generalism drives hyperdiversity of secondary metabolite gene clusters in xylarialean endophytes.</title>
        <authorList>
            <person name="Franco M.E.E."/>
            <person name="Wisecaver J.H."/>
            <person name="Arnold A.E."/>
            <person name="Ju Y.M."/>
            <person name="Slot J.C."/>
            <person name="Ahrendt S."/>
            <person name="Moore L.P."/>
            <person name="Eastman K.E."/>
            <person name="Scott K."/>
            <person name="Konkel Z."/>
            <person name="Mondo S.J."/>
            <person name="Kuo A."/>
            <person name="Hayes R.D."/>
            <person name="Haridas S."/>
            <person name="Andreopoulos B."/>
            <person name="Riley R."/>
            <person name="LaButti K."/>
            <person name="Pangilinan J."/>
            <person name="Lipzen A."/>
            <person name="Amirebrahimi M."/>
            <person name="Yan J."/>
            <person name="Adam C."/>
            <person name="Keymanesh K."/>
            <person name="Ng V."/>
            <person name="Louie K."/>
            <person name="Northen T."/>
            <person name="Drula E."/>
            <person name="Henrissat B."/>
            <person name="Hsieh H.M."/>
            <person name="Youens-Clark K."/>
            <person name="Lutzoni F."/>
            <person name="Miadlikowska J."/>
            <person name="Eastwood D.C."/>
            <person name="Hamelin R.C."/>
            <person name="Grigoriev I.V."/>
            <person name="U'Ren J.M."/>
        </authorList>
    </citation>
    <scope>NUCLEOTIDE SEQUENCE [LARGE SCALE GENOMIC DNA]</scope>
    <source>
        <strain evidence="1 2">CBS 119005</strain>
    </source>
</reference>